<evidence type="ECO:0000256" key="2">
    <source>
        <dbReference type="ARBA" id="ARBA00023125"/>
    </source>
</evidence>
<dbReference type="SUPFAM" id="SSF46689">
    <property type="entry name" value="Homeodomain-like"/>
    <property type="match status" value="1"/>
</dbReference>
<evidence type="ECO:0000259" key="3">
    <source>
        <dbReference type="PROSITE" id="PS51253"/>
    </source>
</evidence>
<dbReference type="SMART" id="SM00674">
    <property type="entry name" value="CENPB"/>
    <property type="match status" value="1"/>
</dbReference>
<dbReference type="PROSITE" id="PS51253">
    <property type="entry name" value="HTH_CENPB"/>
    <property type="match status" value="1"/>
</dbReference>
<evidence type="ECO:0000313" key="4">
    <source>
        <dbReference type="EMBL" id="KFM57726.1"/>
    </source>
</evidence>
<dbReference type="InterPro" id="IPR050863">
    <property type="entry name" value="CenT-Element_Derived"/>
</dbReference>
<protein>
    <submittedName>
        <fullName evidence="4">Tigger transposable element-derived protein 4</fullName>
    </submittedName>
</protein>
<dbReference type="PANTHER" id="PTHR19303">
    <property type="entry name" value="TRANSPOSON"/>
    <property type="match status" value="1"/>
</dbReference>
<name>A0A087SXY7_STEMI</name>
<dbReference type="Proteomes" id="UP000054359">
    <property type="component" value="Unassembled WGS sequence"/>
</dbReference>
<gene>
    <name evidence="4" type="ORF">X975_23923</name>
</gene>
<dbReference type="GO" id="GO:0003677">
    <property type="term" value="F:DNA binding"/>
    <property type="evidence" value="ECO:0007669"/>
    <property type="project" value="UniProtKB-KW"/>
</dbReference>
<dbReference type="InterPro" id="IPR009057">
    <property type="entry name" value="Homeodomain-like_sf"/>
</dbReference>
<dbReference type="Pfam" id="PF03221">
    <property type="entry name" value="HTH_Tnp_Tc5"/>
    <property type="match status" value="1"/>
</dbReference>
<dbReference type="InterPro" id="IPR006600">
    <property type="entry name" value="HTH_CenpB_DNA-bd_dom"/>
</dbReference>
<evidence type="ECO:0000256" key="1">
    <source>
        <dbReference type="ARBA" id="ARBA00004123"/>
    </source>
</evidence>
<reference evidence="4 5" key="1">
    <citation type="submission" date="2013-11" db="EMBL/GenBank/DDBJ databases">
        <title>Genome sequencing of Stegodyphus mimosarum.</title>
        <authorList>
            <person name="Bechsgaard J."/>
        </authorList>
    </citation>
    <scope>NUCLEOTIDE SEQUENCE [LARGE SCALE GENOMIC DNA]</scope>
</reference>
<dbReference type="OrthoDB" id="6430169at2759"/>
<dbReference type="STRING" id="407821.A0A087SXY7"/>
<sequence>MTADGTVRALELGVLCEARLWPLKPDSRRGGTSKKRKREGKDPDVDEVLWLAIVTGRAVRVSDPMLKCKAEELAKKLGHDYFKAKDGWLSRWKSRHDLKFEKAHKEKESPDSEGTEVWKSTKQPELLENFSADDIYNDDETGMYYRATPDSSLSYKHVALFGSKKATDRVTVLCFSNVPGTDKRELLGVGKGTKPCFFKGLRMDSSLVVYRANRNAWRPLNVLKNG</sequence>
<dbReference type="PANTHER" id="PTHR19303:SF73">
    <property type="entry name" value="PROTEIN PDC2"/>
    <property type="match status" value="1"/>
</dbReference>
<dbReference type="EMBL" id="KK112466">
    <property type="protein sequence ID" value="KFM57726.1"/>
    <property type="molecule type" value="Genomic_DNA"/>
</dbReference>
<feature type="domain" description="HTH CENPB-type" evidence="3">
    <location>
        <begin position="33"/>
        <end position="102"/>
    </location>
</feature>
<comment type="subcellular location">
    <subcellularLocation>
        <location evidence="1">Nucleus</location>
    </subcellularLocation>
</comment>
<keyword evidence="2" id="KW-0238">DNA-binding</keyword>
<accession>A0A087SXY7</accession>
<dbReference type="Gene3D" id="1.10.10.60">
    <property type="entry name" value="Homeodomain-like"/>
    <property type="match status" value="1"/>
</dbReference>
<dbReference type="GO" id="GO:0005634">
    <property type="term" value="C:nucleus"/>
    <property type="evidence" value="ECO:0007669"/>
    <property type="project" value="UniProtKB-SubCell"/>
</dbReference>
<evidence type="ECO:0000313" key="5">
    <source>
        <dbReference type="Proteomes" id="UP000054359"/>
    </source>
</evidence>
<keyword evidence="5" id="KW-1185">Reference proteome</keyword>
<proteinExistence type="predicted"/>
<organism evidence="4 5">
    <name type="scientific">Stegodyphus mimosarum</name>
    <name type="common">African social velvet spider</name>
    <dbReference type="NCBI Taxonomy" id="407821"/>
    <lineage>
        <taxon>Eukaryota</taxon>
        <taxon>Metazoa</taxon>
        <taxon>Ecdysozoa</taxon>
        <taxon>Arthropoda</taxon>
        <taxon>Chelicerata</taxon>
        <taxon>Arachnida</taxon>
        <taxon>Araneae</taxon>
        <taxon>Araneomorphae</taxon>
        <taxon>Entelegynae</taxon>
        <taxon>Eresoidea</taxon>
        <taxon>Eresidae</taxon>
        <taxon>Stegodyphus</taxon>
    </lineage>
</organism>
<feature type="non-terminal residue" evidence="4">
    <location>
        <position position="226"/>
    </location>
</feature>
<dbReference type="AlphaFoldDB" id="A0A087SXY7"/>